<comment type="caution">
    <text evidence="1">The sequence shown here is derived from an EMBL/GenBank/DDBJ whole genome shotgun (WGS) entry which is preliminary data.</text>
</comment>
<protein>
    <submittedName>
        <fullName evidence="1">Uncharacterized protein</fullName>
    </submittedName>
</protein>
<keyword evidence="2" id="KW-1185">Reference proteome</keyword>
<organism evidence="1 2">
    <name type="scientific">Chitinophaga barathri</name>
    <dbReference type="NCBI Taxonomy" id="1647451"/>
    <lineage>
        <taxon>Bacteria</taxon>
        <taxon>Pseudomonadati</taxon>
        <taxon>Bacteroidota</taxon>
        <taxon>Chitinophagia</taxon>
        <taxon>Chitinophagales</taxon>
        <taxon>Chitinophagaceae</taxon>
        <taxon>Chitinophaga</taxon>
    </lineage>
</organism>
<accession>A0A3N4MQ38</accession>
<dbReference type="OrthoDB" id="673039at2"/>
<sequence length="100" mass="11263">MDIYFDEEQLSVKYDEDIDNTLLWDDVTRIAAYKVYAYPGEVTFLVFDTIGGETIEASDEMSGWLELLGGLPNIFGLAQDWLDQVIDAEAGGDDVVLYQK</sequence>
<dbReference type="EMBL" id="RMBX01000003">
    <property type="protein sequence ID" value="RPD41779.1"/>
    <property type="molecule type" value="Genomic_DNA"/>
</dbReference>
<dbReference type="AlphaFoldDB" id="A0A3N4MQ38"/>
<evidence type="ECO:0000313" key="1">
    <source>
        <dbReference type="EMBL" id="RPD41779.1"/>
    </source>
</evidence>
<proteinExistence type="predicted"/>
<evidence type="ECO:0000313" key="2">
    <source>
        <dbReference type="Proteomes" id="UP000279089"/>
    </source>
</evidence>
<name>A0A3N4MQ38_9BACT</name>
<dbReference type="Proteomes" id="UP000279089">
    <property type="component" value="Unassembled WGS sequence"/>
</dbReference>
<reference evidence="2" key="1">
    <citation type="submission" date="2018-11" db="EMBL/GenBank/DDBJ databases">
        <title>Chitinophaga lutea sp.nov., isolate from arsenic contaminated soil.</title>
        <authorList>
            <person name="Zong Y."/>
        </authorList>
    </citation>
    <scope>NUCLEOTIDE SEQUENCE [LARGE SCALE GENOMIC DNA]</scope>
    <source>
        <strain evidence="2">YLT18</strain>
    </source>
</reference>
<dbReference type="RefSeq" id="WP_120514718.1">
    <property type="nucleotide sequence ID" value="NZ_QXZY01000002.1"/>
</dbReference>
<gene>
    <name evidence="1" type="ORF">EG028_06320</name>
</gene>